<dbReference type="GO" id="GO:0003676">
    <property type="term" value="F:nucleic acid binding"/>
    <property type="evidence" value="ECO:0007669"/>
    <property type="project" value="InterPro"/>
</dbReference>
<dbReference type="AlphaFoldDB" id="A0A4Y2GM18"/>
<proteinExistence type="predicted"/>
<dbReference type="GO" id="GO:0005634">
    <property type="term" value="C:nucleus"/>
    <property type="evidence" value="ECO:0007669"/>
    <property type="project" value="UniProtKB-SubCell"/>
</dbReference>
<dbReference type="Gene3D" id="3.30.420.10">
    <property type="entry name" value="Ribonuclease H-like superfamily/Ribonuclease H"/>
    <property type="match status" value="1"/>
</dbReference>
<comment type="caution">
    <text evidence="2">The sequence shown here is derived from an EMBL/GenBank/DDBJ whole genome shotgun (WGS) entry which is preliminary data.</text>
</comment>
<dbReference type="PANTHER" id="PTHR23022:SF119">
    <property type="entry name" value="TC1-LIKE TRANSPOSASE DDE DOMAIN-CONTAINING PROTEIN"/>
    <property type="match status" value="1"/>
</dbReference>
<name>A0A4Y2GM18_ARAVE</name>
<accession>A0A4Y2GM18</accession>
<dbReference type="Proteomes" id="UP000499080">
    <property type="component" value="Unassembled WGS sequence"/>
</dbReference>
<dbReference type="EMBL" id="BGPR01001432">
    <property type="protein sequence ID" value="GBM53755.1"/>
    <property type="molecule type" value="Genomic_DNA"/>
</dbReference>
<dbReference type="InterPro" id="IPR036397">
    <property type="entry name" value="RNaseH_sf"/>
</dbReference>
<evidence type="ECO:0000313" key="2">
    <source>
        <dbReference type="EMBL" id="GBM53755.1"/>
    </source>
</evidence>
<reference evidence="2 3" key="1">
    <citation type="journal article" date="2019" name="Sci. Rep.">
        <title>Orb-weaving spider Araneus ventricosus genome elucidates the spidroin gene catalogue.</title>
        <authorList>
            <person name="Kono N."/>
            <person name="Nakamura H."/>
            <person name="Ohtoshi R."/>
            <person name="Moran D.A.P."/>
            <person name="Shinohara A."/>
            <person name="Yoshida Y."/>
            <person name="Fujiwara M."/>
            <person name="Mori M."/>
            <person name="Tomita M."/>
            <person name="Arakawa K."/>
        </authorList>
    </citation>
    <scope>NUCLEOTIDE SEQUENCE [LARGE SCALE GENOMIC DNA]</scope>
</reference>
<protein>
    <submittedName>
        <fullName evidence="2">Transposable element Tcb2 transposase</fullName>
    </submittedName>
</protein>
<dbReference type="SUPFAM" id="SSF46689">
    <property type="entry name" value="Homeodomain-like"/>
    <property type="match status" value="1"/>
</dbReference>
<dbReference type="PANTHER" id="PTHR23022">
    <property type="entry name" value="TRANSPOSABLE ELEMENT-RELATED"/>
    <property type="match status" value="1"/>
</dbReference>
<comment type="subcellular location">
    <subcellularLocation>
        <location evidence="1">Nucleus</location>
    </subcellularLocation>
</comment>
<evidence type="ECO:0000256" key="1">
    <source>
        <dbReference type="ARBA" id="ARBA00004123"/>
    </source>
</evidence>
<dbReference type="OrthoDB" id="4843387at2759"/>
<keyword evidence="3" id="KW-1185">Reference proteome</keyword>
<gene>
    <name evidence="2" type="primary">TCB2_329</name>
    <name evidence="2" type="ORF">AVEN_145330_1</name>
</gene>
<organism evidence="2 3">
    <name type="scientific">Araneus ventricosus</name>
    <name type="common">Orbweaver spider</name>
    <name type="synonym">Epeira ventricosa</name>
    <dbReference type="NCBI Taxonomy" id="182803"/>
    <lineage>
        <taxon>Eukaryota</taxon>
        <taxon>Metazoa</taxon>
        <taxon>Ecdysozoa</taxon>
        <taxon>Arthropoda</taxon>
        <taxon>Chelicerata</taxon>
        <taxon>Arachnida</taxon>
        <taxon>Araneae</taxon>
        <taxon>Araneomorphae</taxon>
        <taxon>Entelegynae</taxon>
        <taxon>Araneoidea</taxon>
        <taxon>Araneidae</taxon>
        <taxon>Araneus</taxon>
    </lineage>
</organism>
<dbReference type="InterPro" id="IPR052338">
    <property type="entry name" value="Transposase_5"/>
</dbReference>
<sequence length="217" mass="25288">MGKTSDLDAFNRRQIVGARHMDHSISEIVRERGFSRSTVLRVYREYTDGGKKTSDRAICKGQLTLNERGVRRLSRIAREHREWTREDWKRVAWSDESRFRLFRADGKLRIWRQVHEAMDPACQVGTVQGHGGSIMVWGVFSWQFLVLVPTSLNAIRYVELLGDHLHPLMLYCHPHGNGVFQQDNCTSHRSRLDEHSSDFFVINWPPRSPDLNPIEHV</sequence>
<evidence type="ECO:0000313" key="3">
    <source>
        <dbReference type="Proteomes" id="UP000499080"/>
    </source>
</evidence>
<dbReference type="InterPro" id="IPR009057">
    <property type="entry name" value="Homeodomain-like_sf"/>
</dbReference>